<dbReference type="PANTHER" id="PTHR31722:SF0">
    <property type="entry name" value="OS06G0675200 PROTEIN"/>
    <property type="match status" value="1"/>
</dbReference>
<feature type="compositionally biased region" description="Low complexity" evidence="1">
    <location>
        <begin position="272"/>
        <end position="281"/>
    </location>
</feature>
<organism evidence="2 3">
    <name type="scientific">Cuscuta epithymum</name>
    <dbReference type="NCBI Taxonomy" id="186058"/>
    <lineage>
        <taxon>Eukaryota</taxon>
        <taxon>Viridiplantae</taxon>
        <taxon>Streptophyta</taxon>
        <taxon>Embryophyta</taxon>
        <taxon>Tracheophyta</taxon>
        <taxon>Spermatophyta</taxon>
        <taxon>Magnoliopsida</taxon>
        <taxon>eudicotyledons</taxon>
        <taxon>Gunneridae</taxon>
        <taxon>Pentapetalae</taxon>
        <taxon>asterids</taxon>
        <taxon>lamiids</taxon>
        <taxon>Solanales</taxon>
        <taxon>Convolvulaceae</taxon>
        <taxon>Cuscuteae</taxon>
        <taxon>Cuscuta</taxon>
        <taxon>Cuscuta subgen. Cuscuta</taxon>
    </lineage>
</organism>
<dbReference type="AlphaFoldDB" id="A0AAV0C4R7"/>
<feature type="compositionally biased region" description="Basic and acidic residues" evidence="1">
    <location>
        <begin position="284"/>
        <end position="294"/>
    </location>
</feature>
<feature type="compositionally biased region" description="Polar residues" evidence="1">
    <location>
        <begin position="295"/>
        <end position="312"/>
    </location>
</feature>
<keyword evidence="3" id="KW-1185">Reference proteome</keyword>
<evidence type="ECO:0000256" key="1">
    <source>
        <dbReference type="SAM" id="MobiDB-lite"/>
    </source>
</evidence>
<protein>
    <submittedName>
        <fullName evidence="2">Uncharacterized protein</fullName>
    </submittedName>
</protein>
<accession>A0AAV0C4R7</accession>
<feature type="region of interest" description="Disordered" evidence="1">
    <location>
        <begin position="234"/>
        <end position="255"/>
    </location>
</feature>
<name>A0AAV0C4R7_9ASTE</name>
<proteinExistence type="predicted"/>
<gene>
    <name evidence="2" type="ORF">CEPIT_LOCUS2060</name>
</gene>
<dbReference type="PANTHER" id="PTHR31722">
    <property type="entry name" value="OS06G0675200 PROTEIN"/>
    <property type="match status" value="1"/>
</dbReference>
<feature type="region of interest" description="Disordered" evidence="1">
    <location>
        <begin position="126"/>
        <end position="170"/>
    </location>
</feature>
<feature type="region of interest" description="Disordered" evidence="1">
    <location>
        <begin position="36"/>
        <end position="88"/>
    </location>
</feature>
<comment type="caution">
    <text evidence="2">The sequence shown here is derived from an EMBL/GenBank/DDBJ whole genome shotgun (WGS) entry which is preliminary data.</text>
</comment>
<reference evidence="2" key="1">
    <citation type="submission" date="2022-07" db="EMBL/GenBank/DDBJ databases">
        <authorList>
            <person name="Macas J."/>
            <person name="Novak P."/>
            <person name="Neumann P."/>
        </authorList>
    </citation>
    <scope>NUCLEOTIDE SEQUENCE</scope>
</reference>
<evidence type="ECO:0000313" key="2">
    <source>
        <dbReference type="EMBL" id="CAH9064155.1"/>
    </source>
</evidence>
<feature type="compositionally biased region" description="Low complexity" evidence="1">
    <location>
        <begin position="53"/>
        <end position="63"/>
    </location>
</feature>
<feature type="compositionally biased region" description="Low complexity" evidence="1">
    <location>
        <begin position="200"/>
        <end position="214"/>
    </location>
</feature>
<evidence type="ECO:0000313" key="3">
    <source>
        <dbReference type="Proteomes" id="UP001152523"/>
    </source>
</evidence>
<dbReference type="Proteomes" id="UP001152523">
    <property type="component" value="Unassembled WGS sequence"/>
</dbReference>
<dbReference type="EMBL" id="CAMAPF010000011">
    <property type="protein sequence ID" value="CAH9064155.1"/>
    <property type="molecule type" value="Genomic_DNA"/>
</dbReference>
<feature type="region of interest" description="Disordered" evidence="1">
    <location>
        <begin position="272"/>
        <end position="315"/>
    </location>
</feature>
<feature type="region of interest" description="Disordered" evidence="1">
    <location>
        <begin position="195"/>
        <end position="217"/>
    </location>
</feature>
<feature type="compositionally biased region" description="Polar residues" evidence="1">
    <location>
        <begin position="157"/>
        <end position="170"/>
    </location>
</feature>
<sequence length="459" mass="48538">MASACVNKIRMSPENFLLCPLSTKCNAYGRLRSPRTSFSREIGNDDTRSLTKASSKANSHSSAPPAPTEGSCGDYNNTSNEGSDLDVLGGNDMAEFEFRIDGHPQVMLPADELFSGGKMLQLQTPTNCQGNVASTPEPPSAEVVGSPPDTPKRKTKNGNSKSPRRCSTASSGKWKELLGFKKIYQHQIGNVKSRDDCMKTTTSSSFSSPSTNNNGIQKSMKDFIRRSSSKSLNSLLSSMNKGDGDNKSLRLPLLKDSNNDNCGGVSISCHRLSLSSSSSPSPRHRIEGLSRRLSLDSQKPASLSRKTAQTGSNRRKARIVVRRGLSAKNVPSTAGVAARVGRRAPGIAAAIGGFSPDSPRMNSSGKVIFHGLERSSSSPAAGTSIGEARYKSRGMARSYSGNVRVAPIINVPVCSSLRGSSKAGSFGFPIFCSSPKKEATAAGSNGGNGIGNHKNMLLG</sequence>